<dbReference type="AlphaFoldDB" id="A0A2S3WBA3"/>
<organism evidence="2 3">
    <name type="scientific">Pseudomonas putida</name>
    <name type="common">Arthrobacter siderocapsulatus</name>
    <dbReference type="NCBI Taxonomy" id="303"/>
    <lineage>
        <taxon>Bacteria</taxon>
        <taxon>Pseudomonadati</taxon>
        <taxon>Pseudomonadota</taxon>
        <taxon>Gammaproteobacteria</taxon>
        <taxon>Pseudomonadales</taxon>
        <taxon>Pseudomonadaceae</taxon>
        <taxon>Pseudomonas</taxon>
    </lineage>
</organism>
<gene>
    <name evidence="2" type="ORF">BGP80_09630</name>
</gene>
<dbReference type="EMBL" id="MIND01000018">
    <property type="protein sequence ID" value="POF88214.1"/>
    <property type="molecule type" value="Genomic_DNA"/>
</dbReference>
<evidence type="ECO:0000313" key="3">
    <source>
        <dbReference type="Proteomes" id="UP000237194"/>
    </source>
</evidence>
<feature type="region of interest" description="Disordered" evidence="1">
    <location>
        <begin position="45"/>
        <end position="66"/>
    </location>
</feature>
<evidence type="ECO:0000313" key="2">
    <source>
        <dbReference type="EMBL" id="POF88214.1"/>
    </source>
</evidence>
<sequence>MKIKVLWGFEGDPEKVKTTGGRVSAGQVLDLDDEEYGHQLIGKGLASLEDGAAPKNNKQSKPNENK</sequence>
<protein>
    <submittedName>
        <fullName evidence="2">Uncharacterized protein</fullName>
    </submittedName>
</protein>
<reference evidence="2 3" key="1">
    <citation type="submission" date="2016-08" db="EMBL/GenBank/DDBJ databases">
        <authorList>
            <person name="Seilhamer J.J."/>
        </authorList>
    </citation>
    <scope>NUCLEOTIDE SEQUENCE [LARGE SCALE GENOMIC DNA]</scope>
    <source>
        <strain evidence="2 3">KT-27</strain>
    </source>
</reference>
<comment type="caution">
    <text evidence="2">The sequence shown here is derived from an EMBL/GenBank/DDBJ whole genome shotgun (WGS) entry which is preliminary data.</text>
</comment>
<evidence type="ECO:0000256" key="1">
    <source>
        <dbReference type="SAM" id="MobiDB-lite"/>
    </source>
</evidence>
<dbReference type="Proteomes" id="UP000237194">
    <property type="component" value="Unassembled WGS sequence"/>
</dbReference>
<accession>A0A2S3WBA3</accession>
<proteinExistence type="predicted"/>
<dbReference type="RefSeq" id="WP_103436420.1">
    <property type="nucleotide sequence ID" value="NZ_MIND01000018.1"/>
</dbReference>
<name>A0A2S3WBA3_PSEPU</name>
<reference evidence="2 3" key="2">
    <citation type="submission" date="2018-03" db="EMBL/GenBank/DDBJ databases">
        <title>Draft genome of Pseudomonas putida strain KT-27.</title>
        <authorList>
            <person name="Yoshizawa S."/>
            <person name="Khan N.H."/>
            <person name="Nishimura M."/>
            <person name="Chiura H.X."/>
            <person name="Ogura Y."/>
            <person name="Hayashi T."/>
            <person name="Kogure K."/>
        </authorList>
    </citation>
    <scope>NUCLEOTIDE SEQUENCE [LARGE SCALE GENOMIC DNA]</scope>
    <source>
        <strain evidence="2 3">KT-27</strain>
    </source>
</reference>